<name>A0A653D1I8_CALMS</name>
<feature type="chain" id="PRO_5024979374" evidence="2">
    <location>
        <begin position="19"/>
        <end position="223"/>
    </location>
</feature>
<feature type="signal peptide" evidence="2">
    <location>
        <begin position="1"/>
        <end position="18"/>
    </location>
</feature>
<feature type="region of interest" description="Disordered" evidence="1">
    <location>
        <begin position="200"/>
        <end position="223"/>
    </location>
</feature>
<dbReference type="AlphaFoldDB" id="A0A653D1I8"/>
<dbReference type="OrthoDB" id="8065885at2759"/>
<sequence>MWIYGKKFLLIVLTLVDSDTGVDDICAGANSIESALALQKDLIALLRSGCFELKKGASNDARLLTTLSQEECQIPMSLDKENSIALKVLGLQRDPKSDIMFFSYSISNKPCTKRNILSNIASIFDPLGGRKMYVYRYILYINLKFGARTINFIFVGIGNHRSEYFVSIQTGKTYIIRSIKLRYKEVLRDNCSTKPLVRTHWKTRTSTTGPSVPSNEESRGHPV</sequence>
<evidence type="ECO:0000256" key="2">
    <source>
        <dbReference type="SAM" id="SignalP"/>
    </source>
</evidence>
<evidence type="ECO:0000256" key="1">
    <source>
        <dbReference type="SAM" id="MobiDB-lite"/>
    </source>
</evidence>
<reference evidence="3 4" key="1">
    <citation type="submission" date="2019-01" db="EMBL/GenBank/DDBJ databases">
        <authorList>
            <person name="Sayadi A."/>
        </authorList>
    </citation>
    <scope>NUCLEOTIDE SEQUENCE [LARGE SCALE GENOMIC DNA]</scope>
</reference>
<evidence type="ECO:0000313" key="3">
    <source>
        <dbReference type="EMBL" id="VEN53984.1"/>
    </source>
</evidence>
<dbReference type="PANTHER" id="PTHR47331">
    <property type="entry name" value="PHD-TYPE DOMAIN-CONTAINING PROTEIN"/>
    <property type="match status" value="1"/>
</dbReference>
<organism evidence="3 4">
    <name type="scientific">Callosobruchus maculatus</name>
    <name type="common">Southern cowpea weevil</name>
    <name type="synonym">Pulse bruchid</name>
    <dbReference type="NCBI Taxonomy" id="64391"/>
    <lineage>
        <taxon>Eukaryota</taxon>
        <taxon>Metazoa</taxon>
        <taxon>Ecdysozoa</taxon>
        <taxon>Arthropoda</taxon>
        <taxon>Hexapoda</taxon>
        <taxon>Insecta</taxon>
        <taxon>Pterygota</taxon>
        <taxon>Neoptera</taxon>
        <taxon>Endopterygota</taxon>
        <taxon>Coleoptera</taxon>
        <taxon>Polyphaga</taxon>
        <taxon>Cucujiformia</taxon>
        <taxon>Chrysomeloidea</taxon>
        <taxon>Chrysomelidae</taxon>
        <taxon>Bruchinae</taxon>
        <taxon>Bruchini</taxon>
        <taxon>Callosobruchus</taxon>
    </lineage>
</organism>
<accession>A0A653D1I8</accession>
<evidence type="ECO:0000313" key="4">
    <source>
        <dbReference type="Proteomes" id="UP000410492"/>
    </source>
</evidence>
<protein>
    <submittedName>
        <fullName evidence="3">Uncharacterized protein</fullName>
    </submittedName>
</protein>
<dbReference type="EMBL" id="CAACVG010009724">
    <property type="protein sequence ID" value="VEN53984.1"/>
    <property type="molecule type" value="Genomic_DNA"/>
</dbReference>
<keyword evidence="4" id="KW-1185">Reference proteome</keyword>
<gene>
    <name evidence="3" type="ORF">CALMAC_LOCUS13609</name>
</gene>
<dbReference type="Proteomes" id="UP000410492">
    <property type="component" value="Unassembled WGS sequence"/>
</dbReference>
<proteinExistence type="predicted"/>
<keyword evidence="2" id="KW-0732">Signal</keyword>
<feature type="compositionally biased region" description="Polar residues" evidence="1">
    <location>
        <begin position="204"/>
        <end position="215"/>
    </location>
</feature>